<evidence type="ECO:0008006" key="3">
    <source>
        <dbReference type="Google" id="ProtNLM"/>
    </source>
</evidence>
<dbReference type="Proteomes" id="UP000310066">
    <property type="component" value="Unassembled WGS sequence"/>
</dbReference>
<dbReference type="EMBL" id="NAJP01000026">
    <property type="protein sequence ID" value="TKA41752.1"/>
    <property type="molecule type" value="Genomic_DNA"/>
</dbReference>
<evidence type="ECO:0000313" key="1">
    <source>
        <dbReference type="EMBL" id="TKA41752.1"/>
    </source>
</evidence>
<protein>
    <recommendedName>
        <fullName evidence="3">F-box domain-containing protein</fullName>
    </recommendedName>
</protein>
<dbReference type="OrthoDB" id="3896375at2759"/>
<comment type="caution">
    <text evidence="1">The sequence shown here is derived from an EMBL/GenBank/DDBJ whole genome shotgun (WGS) entry which is preliminary data.</text>
</comment>
<organism evidence="1 2">
    <name type="scientific">Friedmanniomyces endolithicus</name>
    <dbReference type="NCBI Taxonomy" id="329885"/>
    <lineage>
        <taxon>Eukaryota</taxon>
        <taxon>Fungi</taxon>
        <taxon>Dikarya</taxon>
        <taxon>Ascomycota</taxon>
        <taxon>Pezizomycotina</taxon>
        <taxon>Dothideomycetes</taxon>
        <taxon>Dothideomycetidae</taxon>
        <taxon>Mycosphaerellales</taxon>
        <taxon>Teratosphaeriaceae</taxon>
        <taxon>Friedmanniomyces</taxon>
    </lineage>
</organism>
<accession>A0A4U0V0T7</accession>
<reference evidence="1 2" key="1">
    <citation type="submission" date="2017-03" db="EMBL/GenBank/DDBJ databases">
        <title>Genomes of endolithic fungi from Antarctica.</title>
        <authorList>
            <person name="Coleine C."/>
            <person name="Masonjones S."/>
            <person name="Stajich J.E."/>
        </authorList>
    </citation>
    <scope>NUCLEOTIDE SEQUENCE [LARGE SCALE GENOMIC DNA]</scope>
    <source>
        <strain evidence="1 2">CCFEE 5311</strain>
    </source>
</reference>
<dbReference type="AlphaFoldDB" id="A0A4U0V0T7"/>
<gene>
    <name evidence="1" type="ORF">B0A54_08178</name>
</gene>
<name>A0A4U0V0T7_9PEZI</name>
<evidence type="ECO:0000313" key="2">
    <source>
        <dbReference type="Proteomes" id="UP000310066"/>
    </source>
</evidence>
<sequence>MPTATATSLHPELWLDILPHVPYSPSVLTTFRLISHHFNALITRHETSLVKGFKRYSIPTSTAKLYPDLPLRTFRSLATLHARQERLQDIARAWPTIITSRNESPGQEGLHWLAGRYEPIFTAGLLLLYRLQDTPGTTPFSSPDHAPDHVSNHNPTHTAQLALLHTLPSTSLATLLFVCLVSVKILRVLGPEPINERWCTGDVEVRSEVEMACEEALLESGVGLFVGLLGLGEEGGVGRRKWALSLLRAEIARTTDRGPSDSDNQVREAVPQALILALRSALATKMECRIHQVVTRMWQILSGTVFDDLGKDEGMMGRLVNGEEIGKGMRRMGF</sequence>
<proteinExistence type="predicted"/>